<evidence type="ECO:0000256" key="1">
    <source>
        <dbReference type="ARBA" id="ARBA00022676"/>
    </source>
</evidence>
<dbReference type="GO" id="GO:0003950">
    <property type="term" value="F:NAD+ poly-ADP-ribosyltransferase activity"/>
    <property type="evidence" value="ECO:0007669"/>
    <property type="project" value="InterPro"/>
</dbReference>
<evidence type="ECO:0000313" key="8">
    <source>
        <dbReference type="EMBL" id="ORY74395.1"/>
    </source>
</evidence>
<evidence type="ECO:0000313" key="9">
    <source>
        <dbReference type="Proteomes" id="UP000193920"/>
    </source>
</evidence>
<dbReference type="STRING" id="1754190.A0A1Y2EU62"/>
<gene>
    <name evidence="8" type="ORF">LY90DRAFT_152283</name>
</gene>
<dbReference type="InterPro" id="IPR041400">
    <property type="entry name" value="PARP16_N"/>
</dbReference>
<dbReference type="PANTHER" id="PTHR21328">
    <property type="entry name" value="POLY ADP-RIBOSE POLYMERASE FAMILY, MEMBER PARP"/>
    <property type="match status" value="1"/>
</dbReference>
<keyword evidence="3" id="KW-0548">Nucleotidyltransferase</keyword>
<keyword evidence="5" id="KW-0812">Transmembrane</keyword>
<feature type="transmembrane region" description="Helical" evidence="5">
    <location>
        <begin position="332"/>
        <end position="354"/>
    </location>
</feature>
<dbReference type="InterPro" id="IPR012317">
    <property type="entry name" value="Poly(ADP-ribose)pol_cat_dom"/>
</dbReference>
<evidence type="ECO:0000259" key="7">
    <source>
        <dbReference type="Pfam" id="PF18084"/>
    </source>
</evidence>
<keyword evidence="4" id="KW-0520">NAD</keyword>
<evidence type="ECO:0000256" key="2">
    <source>
        <dbReference type="ARBA" id="ARBA00022679"/>
    </source>
</evidence>
<keyword evidence="5" id="KW-0472">Membrane</keyword>
<dbReference type="Pfam" id="PF18084">
    <property type="entry name" value="ARTD15_N"/>
    <property type="match status" value="1"/>
</dbReference>
<evidence type="ECO:0000256" key="3">
    <source>
        <dbReference type="ARBA" id="ARBA00022695"/>
    </source>
</evidence>
<keyword evidence="2" id="KW-0808">Transferase</keyword>
<protein>
    <submittedName>
        <fullName evidence="8">ADP-ribosylation</fullName>
    </submittedName>
</protein>
<proteinExistence type="predicted"/>
<dbReference type="Proteomes" id="UP000193920">
    <property type="component" value="Unassembled WGS sequence"/>
</dbReference>
<keyword evidence="1" id="KW-0328">Glycosyltransferase</keyword>
<feature type="domain" description="PARP catalytic" evidence="6">
    <location>
        <begin position="191"/>
        <end position="260"/>
    </location>
</feature>
<evidence type="ECO:0000256" key="4">
    <source>
        <dbReference type="ARBA" id="ARBA00023027"/>
    </source>
</evidence>
<evidence type="ECO:0000256" key="5">
    <source>
        <dbReference type="SAM" id="Phobius"/>
    </source>
</evidence>
<dbReference type="GO" id="GO:0016779">
    <property type="term" value="F:nucleotidyltransferase activity"/>
    <property type="evidence" value="ECO:0007669"/>
    <property type="project" value="UniProtKB-KW"/>
</dbReference>
<name>A0A1Y2EU62_9FUNG</name>
<keyword evidence="9" id="KW-1185">Reference proteome</keyword>
<dbReference type="Gene3D" id="3.90.228.10">
    <property type="match status" value="1"/>
</dbReference>
<reference evidence="8 9" key="1">
    <citation type="submission" date="2016-08" db="EMBL/GenBank/DDBJ databases">
        <title>A Parts List for Fungal Cellulosomes Revealed by Comparative Genomics.</title>
        <authorList>
            <consortium name="DOE Joint Genome Institute"/>
            <person name="Haitjema C.H."/>
            <person name="Gilmore S.P."/>
            <person name="Henske J.K."/>
            <person name="Solomon K.V."/>
            <person name="De Groot R."/>
            <person name="Kuo A."/>
            <person name="Mondo S.J."/>
            <person name="Salamov A.A."/>
            <person name="Labutti K."/>
            <person name="Zhao Z."/>
            <person name="Chiniquy J."/>
            <person name="Barry K."/>
            <person name="Brewer H.M."/>
            <person name="Purvine S.O."/>
            <person name="Wright A.T."/>
            <person name="Boxma B."/>
            <person name="Van Alen T."/>
            <person name="Hackstein J.H."/>
            <person name="Baker S.E."/>
            <person name="Grigoriev I.V."/>
            <person name="O'Malley M.A."/>
        </authorList>
    </citation>
    <scope>NUCLEOTIDE SEQUENCE [LARGE SCALE GENOMIC DNA]</scope>
    <source>
        <strain evidence="8 9">G1</strain>
    </source>
</reference>
<dbReference type="Pfam" id="PF00644">
    <property type="entry name" value="PARP"/>
    <property type="match status" value="1"/>
</dbReference>
<accession>A0A1Y2EU62</accession>
<keyword evidence="5" id="KW-1133">Transmembrane helix</keyword>
<dbReference type="EMBL" id="MCOG01000029">
    <property type="protein sequence ID" value="ORY74395.1"/>
    <property type="molecule type" value="Genomic_DNA"/>
</dbReference>
<dbReference type="OrthoDB" id="109543at2759"/>
<sequence length="355" mass="41326">MSMSMSSSSSQQSLVRKRIHNILGCDLLVDFFSASIYSNNAEYLCDPFPKQYMIDNNANISPNLRYRQKTLKDIKRVKSLLDNMEKLTRIENPEDNELLNWIINSEVQLKRVLKIAIENDELVNNDSIDDLVKSKSMNLNSSSFYLSSESIDMENNDLYDYVPSFIFKVNYTNKNNDPEEKLPRCIQHNLEFEKLKKEYGSFYGYHGSLFENFHSILHYGLQTNLNKRSAYGKGIYVSVDLKLSFTFSKGHVGRGKKSLIGKGNPIVVLALCEIIKHPDIMRKQRDDSGLYDDLPPDEYFIIKNNAHIRVTHLLVYVNKKETMKASNKFIKFIHDHFIILIFIFYFLLMCYLGNR</sequence>
<dbReference type="SUPFAM" id="SSF56399">
    <property type="entry name" value="ADP-ribosylation"/>
    <property type="match status" value="1"/>
</dbReference>
<dbReference type="AlphaFoldDB" id="A0A1Y2EU62"/>
<organism evidence="8 9">
    <name type="scientific">Neocallimastix californiae</name>
    <dbReference type="NCBI Taxonomy" id="1754190"/>
    <lineage>
        <taxon>Eukaryota</taxon>
        <taxon>Fungi</taxon>
        <taxon>Fungi incertae sedis</taxon>
        <taxon>Chytridiomycota</taxon>
        <taxon>Chytridiomycota incertae sedis</taxon>
        <taxon>Neocallimastigomycetes</taxon>
        <taxon>Neocallimastigales</taxon>
        <taxon>Neocallimastigaceae</taxon>
        <taxon>Neocallimastix</taxon>
    </lineage>
</organism>
<dbReference type="InterPro" id="IPR051838">
    <property type="entry name" value="ARTD_PARP"/>
</dbReference>
<feature type="domain" description="PARP16 N-terminal" evidence="7">
    <location>
        <begin position="20"/>
        <end position="103"/>
    </location>
</feature>
<comment type="caution">
    <text evidence="8">The sequence shown here is derived from an EMBL/GenBank/DDBJ whole genome shotgun (WGS) entry which is preliminary data.</text>
</comment>
<evidence type="ECO:0000259" key="6">
    <source>
        <dbReference type="Pfam" id="PF00644"/>
    </source>
</evidence>